<dbReference type="GO" id="GO:0005524">
    <property type="term" value="F:ATP binding"/>
    <property type="evidence" value="ECO:0007669"/>
    <property type="project" value="UniProtKB-KW"/>
</dbReference>
<feature type="transmembrane region" description="Helical" evidence="11">
    <location>
        <begin position="614"/>
        <end position="636"/>
    </location>
</feature>
<feature type="transmembrane region" description="Helical" evidence="11">
    <location>
        <begin position="530"/>
        <end position="551"/>
    </location>
</feature>
<feature type="transmembrane region" description="Helical" evidence="11">
    <location>
        <begin position="1288"/>
        <end position="1311"/>
    </location>
</feature>
<dbReference type="SUPFAM" id="SSF52540">
    <property type="entry name" value="P-loop containing nucleoside triphosphate hydrolases"/>
    <property type="match status" value="2"/>
</dbReference>
<feature type="transmembrane region" description="Helical" evidence="11">
    <location>
        <begin position="1385"/>
        <end position="1404"/>
    </location>
</feature>
<dbReference type="Pfam" id="PF01061">
    <property type="entry name" value="ABC2_membrane"/>
    <property type="match status" value="2"/>
</dbReference>
<dbReference type="InterPro" id="IPR003593">
    <property type="entry name" value="AAA+_ATPase"/>
</dbReference>
<keyword evidence="3" id="KW-0813">Transport</keyword>
<feature type="transmembrane region" description="Helical" evidence="11">
    <location>
        <begin position="563"/>
        <end position="589"/>
    </location>
</feature>
<dbReference type="InterPro" id="IPR043926">
    <property type="entry name" value="ABCG_dom"/>
</dbReference>
<dbReference type="Pfam" id="PF19055">
    <property type="entry name" value="ABC2_membrane_7"/>
    <property type="match status" value="1"/>
</dbReference>
<feature type="transmembrane region" description="Helical" evidence="11">
    <location>
        <begin position="1439"/>
        <end position="1458"/>
    </location>
</feature>
<dbReference type="EMBL" id="CACTIH010005505">
    <property type="protein sequence ID" value="CAA2995634.1"/>
    <property type="molecule type" value="Genomic_DNA"/>
</dbReference>
<feature type="transmembrane region" description="Helical" evidence="11">
    <location>
        <begin position="1323"/>
        <end position="1342"/>
    </location>
</feature>
<feature type="region of interest" description="Disordered" evidence="10">
    <location>
        <begin position="798"/>
        <end position="819"/>
    </location>
</feature>
<comment type="similarity">
    <text evidence="2">Belongs to the ABC transporter superfamily. ABCG family. PDR (TC 3.A.1.205) subfamily.</text>
</comment>
<dbReference type="Proteomes" id="UP000594638">
    <property type="component" value="Unassembled WGS sequence"/>
</dbReference>
<evidence type="ECO:0000256" key="4">
    <source>
        <dbReference type="ARBA" id="ARBA00022692"/>
    </source>
</evidence>
<keyword evidence="5" id="KW-0677">Repeat</keyword>
<evidence type="ECO:0000256" key="7">
    <source>
        <dbReference type="ARBA" id="ARBA00022840"/>
    </source>
</evidence>
<keyword evidence="9 11" id="KW-0472">Membrane</keyword>
<comment type="subcellular location">
    <subcellularLocation>
        <location evidence="1">Membrane</location>
        <topology evidence="1">Multi-pass membrane protein</topology>
    </subcellularLocation>
</comment>
<dbReference type="Pfam" id="PF00005">
    <property type="entry name" value="ABC_tran"/>
    <property type="match status" value="2"/>
</dbReference>
<evidence type="ECO:0000313" key="13">
    <source>
        <dbReference type="EMBL" id="CAA2995634.1"/>
    </source>
</evidence>
<evidence type="ECO:0000256" key="3">
    <source>
        <dbReference type="ARBA" id="ARBA00022448"/>
    </source>
</evidence>
<keyword evidence="7" id="KW-0067">ATP-binding</keyword>
<reference evidence="13 14" key="1">
    <citation type="submission" date="2019-12" db="EMBL/GenBank/DDBJ databases">
        <authorList>
            <person name="Alioto T."/>
            <person name="Alioto T."/>
            <person name="Gomez Garrido J."/>
        </authorList>
    </citation>
    <scope>NUCLEOTIDE SEQUENCE [LARGE SCALE GENOMIC DNA]</scope>
</reference>
<keyword evidence="6" id="KW-0547">Nucleotide-binding</keyword>
<dbReference type="Gramene" id="OE9A002153T1">
    <property type="protein sequence ID" value="OE9A002153C1"/>
    <property type="gene ID" value="OE9A002153"/>
</dbReference>
<dbReference type="InterPro" id="IPR034003">
    <property type="entry name" value="ABCG_PDR_2"/>
</dbReference>
<gene>
    <name evidence="13" type="ORF">OLEA9_A002153</name>
</gene>
<dbReference type="InterPro" id="IPR003439">
    <property type="entry name" value="ABC_transporter-like_ATP-bd"/>
</dbReference>
<dbReference type="SMART" id="SM00382">
    <property type="entry name" value="AAA"/>
    <property type="match status" value="2"/>
</dbReference>
<evidence type="ECO:0000256" key="8">
    <source>
        <dbReference type="ARBA" id="ARBA00022989"/>
    </source>
</evidence>
<evidence type="ECO:0000256" key="10">
    <source>
        <dbReference type="SAM" id="MobiDB-lite"/>
    </source>
</evidence>
<keyword evidence="4 11" id="KW-0812">Transmembrane</keyword>
<dbReference type="InterPro" id="IPR013525">
    <property type="entry name" value="ABC2_TM"/>
</dbReference>
<feature type="transmembrane region" description="Helical" evidence="11">
    <location>
        <begin position="1354"/>
        <end position="1373"/>
    </location>
</feature>
<feature type="transmembrane region" description="Helical" evidence="11">
    <location>
        <begin position="758"/>
        <end position="784"/>
    </location>
</feature>
<feature type="transmembrane region" description="Helical" evidence="11">
    <location>
        <begin position="648"/>
        <end position="667"/>
    </location>
</feature>
<accession>A0A8S0SSY3</accession>
<dbReference type="InterPro" id="IPR027417">
    <property type="entry name" value="P-loop_NTPase"/>
</dbReference>
<dbReference type="FunFam" id="3.40.50.300:FF:000059">
    <property type="entry name" value="ABC transporter G family member 40"/>
    <property type="match status" value="1"/>
</dbReference>
<dbReference type="Gene3D" id="3.40.50.300">
    <property type="entry name" value="P-loop containing nucleotide triphosphate hydrolases"/>
    <property type="match status" value="2"/>
</dbReference>
<evidence type="ECO:0000313" key="14">
    <source>
        <dbReference type="Proteomes" id="UP000594638"/>
    </source>
</evidence>
<evidence type="ECO:0000256" key="5">
    <source>
        <dbReference type="ARBA" id="ARBA00022737"/>
    </source>
</evidence>
<organism evidence="13 14">
    <name type="scientific">Olea europaea subsp. europaea</name>
    <dbReference type="NCBI Taxonomy" id="158383"/>
    <lineage>
        <taxon>Eukaryota</taxon>
        <taxon>Viridiplantae</taxon>
        <taxon>Streptophyta</taxon>
        <taxon>Embryophyta</taxon>
        <taxon>Tracheophyta</taxon>
        <taxon>Spermatophyta</taxon>
        <taxon>Magnoliopsida</taxon>
        <taxon>eudicotyledons</taxon>
        <taxon>Gunneridae</taxon>
        <taxon>Pentapetalae</taxon>
        <taxon>asterids</taxon>
        <taxon>lamiids</taxon>
        <taxon>Lamiales</taxon>
        <taxon>Oleaceae</taxon>
        <taxon>Oleeae</taxon>
        <taxon>Olea</taxon>
    </lineage>
</organism>
<dbReference type="CDD" id="cd03232">
    <property type="entry name" value="ABCG_PDR_domain2"/>
    <property type="match status" value="1"/>
</dbReference>
<evidence type="ECO:0000256" key="6">
    <source>
        <dbReference type="ARBA" id="ARBA00022741"/>
    </source>
</evidence>
<keyword evidence="8 11" id="KW-1133">Transmembrane helix</keyword>
<feature type="domain" description="ABC transporter" evidence="12">
    <location>
        <begin position="161"/>
        <end position="434"/>
    </location>
</feature>
<feature type="transmembrane region" description="Helical" evidence="11">
    <location>
        <begin position="674"/>
        <end position="694"/>
    </location>
</feature>
<dbReference type="GO" id="GO:0016887">
    <property type="term" value="F:ATP hydrolysis activity"/>
    <property type="evidence" value="ECO:0007669"/>
    <property type="project" value="InterPro"/>
</dbReference>
<dbReference type="InterPro" id="IPR013581">
    <property type="entry name" value="PDR_assoc"/>
</dbReference>
<proteinExistence type="inferred from homology"/>
<dbReference type="FunFam" id="3.40.50.300:FF:000179">
    <property type="entry name" value="ABC transporter G family member 34"/>
    <property type="match status" value="1"/>
</dbReference>
<evidence type="ECO:0000256" key="1">
    <source>
        <dbReference type="ARBA" id="ARBA00004141"/>
    </source>
</evidence>
<dbReference type="GO" id="GO:0005886">
    <property type="term" value="C:plasma membrane"/>
    <property type="evidence" value="ECO:0007669"/>
    <property type="project" value="UniProtKB-ARBA"/>
</dbReference>
<evidence type="ECO:0000256" key="2">
    <source>
        <dbReference type="ARBA" id="ARBA00006012"/>
    </source>
</evidence>
<sequence length="1466" mass="166470">MRASRKQTSRSASRSLSWSTEDFFSAATPGRSNQAEEDEEALKWAALEKLPTYDRLRKTVLKSFLENGNGENNKVVHKEIDVRKLDMNDKQEFIDRIFKVTEEDNEKFLKKLRNRIDKVGINLPTVEVRFKKLTVEADCFIGDRALPTLLNATRNIAETALSCFGIRLADKTKLTILKDASGIIKPSRMTLLLGPPSSGKTTLLLALAAKLDPSLKTVGEITYNGHKLREFVPQKTSAYISQNDVHVGEITVKETLDFSARCQGVGSRYELLKELARRERNAGIYPEAEVDLFMKATAVEGVESSLITDYTLRILGLDVCQDTIIGDEMIRGISGGQKKRVTTGEMIVGPTKTLFMDEISTGLDSSTTFQIVKCLQQIVHFTEATILMSLLQPAPETFDLFDDIILLSEGQIVYQGPREHVLVFFENCGFKCPERKGTADFLQEVTSRKDQEQYWADRSKPYKHVSVSEFAERFKSFHVGLRLHNELSVPYNKNRSHKAALEYKKYSVPKKELLKANFEKEWLLIKRNSFFYVFKTVQIIIVAIITSTVFLRTRLHARNEDDGAVYIGALLFGIICNTFNGFAEVSLAIQRLPVFYKHRDLLFHPPWTFTLPNFLLRIPISLFESIVWTVITYYTIGFAPEASRFFKQLLLIFMIQQMAAGMFRLIAGICRTMVLSNTGGSLTLLVLFLLGGFILPRDQIPVWWRWGYWVSPLTYAYNAIVVNEMFAPRWMDKFASDNDTSLGVAVLNNFNIFPERNWYWIGTAVLFGFTILFNVLFTFSLMYLNPIGKPQAIISKEQAREMEETSPPRTTKSKKDSLHGNYKKEMAIQRMSIHAPARGHSNHESSRDFAPKRGMVLPFTPLAMSFDGVNYFVEIPPEMKKQGVTEDKLQLLREVTGAFRPGVLTALMGVSGAGKTTLMDVLAGRKTGGNIDGDIRISGFPKIQETFARICGYCEQNDVHSPQVTVFESLIYSAFLRLPKEVTKEQKMNFVEEVMNLVELDNLKEAIVGIPGVTGLSTEQRKRLTIAVELVANPSIIFMDEPTSGLDARAAAIVARTVRNTVDTGRTVVCTIHQPSTDIFEAFDELLLLKRGGEMIYAGPLGQHSQRIVEYFEAIPGVPKIKEKCNPATWMLEVTSVAAETRLGIDFATHYKSTTLYEQNRALVKELGKPSPGAKDIYFPTQYSQPIWNQFKSCLWKQWWTYWRSPDYNLVRHFFTLACALIVGTIFWRVGTKRESNTDLLTIIGTMYTSVLFVGVSNCSTVQPVVAIERTVFYRERAAGMYSALPYAMAQVVVEIPCVLLQATYYTLIVYAMLSFEWTAAKFFWFFFVTFVSFLYFTYYGMMAVSLTPNHQVAAIFVAAFSSLFNIFSGFFIPRPKIPKWWIWYYWICPVAWTVYGLIIGQYGDVEDTIKVPGMTFEPMIKIYIQEHFGYDPNFKGPVAAVLVGFAVLFAFIYAYCIKKLNFQMR</sequence>
<dbReference type="PROSITE" id="PS50893">
    <property type="entry name" value="ABC_TRANSPORTER_2"/>
    <property type="match status" value="2"/>
</dbReference>
<dbReference type="GO" id="GO:0009914">
    <property type="term" value="P:hormone transport"/>
    <property type="evidence" value="ECO:0007669"/>
    <property type="project" value="UniProtKB-ARBA"/>
</dbReference>
<evidence type="ECO:0000256" key="11">
    <source>
        <dbReference type="SAM" id="Phobius"/>
    </source>
</evidence>
<protein>
    <submittedName>
        <fullName evidence="13">ABC transporter G family member 36-like</fullName>
    </submittedName>
</protein>
<dbReference type="OrthoDB" id="66620at2759"/>
<dbReference type="InterPro" id="IPR029481">
    <property type="entry name" value="ABC_trans_N"/>
</dbReference>
<dbReference type="Pfam" id="PF08370">
    <property type="entry name" value="PDR_assoc"/>
    <property type="match status" value="1"/>
</dbReference>
<feature type="transmembrane region" description="Helical" evidence="11">
    <location>
        <begin position="1210"/>
        <end position="1228"/>
    </location>
</feature>
<dbReference type="PANTHER" id="PTHR48040">
    <property type="entry name" value="PLEIOTROPIC DRUG RESISTANCE PROTEIN 1-LIKE ISOFORM X1"/>
    <property type="match status" value="1"/>
</dbReference>
<evidence type="ECO:0000259" key="12">
    <source>
        <dbReference type="PROSITE" id="PS50893"/>
    </source>
</evidence>
<feature type="transmembrane region" description="Helical" evidence="11">
    <location>
        <begin position="1240"/>
        <end position="1268"/>
    </location>
</feature>
<keyword evidence="14" id="KW-1185">Reference proteome</keyword>
<comment type="caution">
    <text evidence="13">The sequence shown here is derived from an EMBL/GenBank/DDBJ whole genome shotgun (WGS) entry which is preliminary data.</text>
</comment>
<name>A0A8S0SSY3_OLEEU</name>
<dbReference type="GO" id="GO:2000032">
    <property type="term" value="P:regulation of secondary shoot formation"/>
    <property type="evidence" value="ECO:0007669"/>
    <property type="project" value="UniProtKB-ARBA"/>
</dbReference>
<dbReference type="Pfam" id="PF14510">
    <property type="entry name" value="ABC_trans_N"/>
    <property type="match status" value="1"/>
</dbReference>
<evidence type="ECO:0000256" key="9">
    <source>
        <dbReference type="ARBA" id="ARBA00023136"/>
    </source>
</evidence>
<dbReference type="GO" id="GO:0140359">
    <property type="term" value="F:ABC-type transporter activity"/>
    <property type="evidence" value="ECO:0007669"/>
    <property type="project" value="InterPro"/>
</dbReference>
<feature type="domain" description="ABC transporter" evidence="12">
    <location>
        <begin position="873"/>
        <end position="1117"/>
    </location>
</feature>
<dbReference type="PANTHER" id="PTHR48040:SF53">
    <property type="entry name" value="ABC TRANSPORTER G FAMILY MEMBER 35-LIKE"/>
    <property type="match status" value="1"/>
</dbReference>